<comment type="caution">
    <text evidence="7">The sequence shown here is derived from an EMBL/GenBank/DDBJ whole genome shotgun (WGS) entry which is preliminary data.</text>
</comment>
<keyword evidence="5" id="KW-0539">Nucleus</keyword>
<dbReference type="Proteomes" id="UP000770015">
    <property type="component" value="Unassembled WGS sequence"/>
</dbReference>
<dbReference type="InterPro" id="IPR051439">
    <property type="entry name" value="XlnR/Xlr1"/>
</dbReference>
<dbReference type="CDD" id="cd00067">
    <property type="entry name" value="GAL4"/>
    <property type="match status" value="1"/>
</dbReference>
<evidence type="ECO:0000256" key="5">
    <source>
        <dbReference type="ARBA" id="ARBA00023242"/>
    </source>
</evidence>
<dbReference type="GO" id="GO:0003677">
    <property type="term" value="F:DNA binding"/>
    <property type="evidence" value="ECO:0007669"/>
    <property type="project" value="UniProtKB-KW"/>
</dbReference>
<dbReference type="SUPFAM" id="SSF57701">
    <property type="entry name" value="Zn2/Cys6 DNA-binding domain"/>
    <property type="match status" value="1"/>
</dbReference>
<evidence type="ECO:0000256" key="2">
    <source>
        <dbReference type="ARBA" id="ARBA00023015"/>
    </source>
</evidence>
<dbReference type="PROSITE" id="PS50048">
    <property type="entry name" value="ZN2_CY6_FUNGAL_2"/>
    <property type="match status" value="1"/>
</dbReference>
<organism evidence="7 8">
    <name type="scientific">Plectosphaerella plurivora</name>
    <dbReference type="NCBI Taxonomy" id="936078"/>
    <lineage>
        <taxon>Eukaryota</taxon>
        <taxon>Fungi</taxon>
        <taxon>Dikarya</taxon>
        <taxon>Ascomycota</taxon>
        <taxon>Pezizomycotina</taxon>
        <taxon>Sordariomycetes</taxon>
        <taxon>Hypocreomycetidae</taxon>
        <taxon>Glomerellales</taxon>
        <taxon>Plectosphaerellaceae</taxon>
        <taxon>Plectosphaerella</taxon>
    </lineage>
</organism>
<keyword evidence="2" id="KW-0805">Transcription regulation</keyword>
<dbReference type="Gene3D" id="4.10.240.10">
    <property type="entry name" value="Zn(2)-C6 fungal-type DNA-binding domain"/>
    <property type="match status" value="1"/>
</dbReference>
<dbReference type="PRINTS" id="PR00054">
    <property type="entry name" value="FUNGALZNCYS"/>
</dbReference>
<dbReference type="AlphaFoldDB" id="A0A9P8V0A7"/>
<dbReference type="GO" id="GO:0005634">
    <property type="term" value="C:nucleus"/>
    <property type="evidence" value="ECO:0007669"/>
    <property type="project" value="InterPro"/>
</dbReference>
<dbReference type="GO" id="GO:0000981">
    <property type="term" value="F:DNA-binding transcription factor activity, RNA polymerase II-specific"/>
    <property type="evidence" value="ECO:0007669"/>
    <property type="project" value="InterPro"/>
</dbReference>
<keyword evidence="8" id="KW-1185">Reference proteome</keyword>
<dbReference type="InterPro" id="IPR020448">
    <property type="entry name" value="Maltose_ferment_reg_DNA-bd"/>
</dbReference>
<evidence type="ECO:0000313" key="8">
    <source>
        <dbReference type="Proteomes" id="UP000770015"/>
    </source>
</evidence>
<protein>
    <recommendedName>
        <fullName evidence="6">Zn(2)-C6 fungal-type domain-containing protein</fullName>
    </recommendedName>
</protein>
<feature type="domain" description="Zn(2)-C6 fungal-type" evidence="6">
    <location>
        <begin position="9"/>
        <end position="38"/>
    </location>
</feature>
<reference evidence="7" key="1">
    <citation type="journal article" date="2021" name="Nat. Commun.">
        <title>Genetic determinants of endophytism in the Arabidopsis root mycobiome.</title>
        <authorList>
            <person name="Mesny F."/>
            <person name="Miyauchi S."/>
            <person name="Thiergart T."/>
            <person name="Pickel B."/>
            <person name="Atanasova L."/>
            <person name="Karlsson M."/>
            <person name="Huettel B."/>
            <person name="Barry K.W."/>
            <person name="Haridas S."/>
            <person name="Chen C."/>
            <person name="Bauer D."/>
            <person name="Andreopoulos W."/>
            <person name="Pangilinan J."/>
            <person name="LaButti K."/>
            <person name="Riley R."/>
            <person name="Lipzen A."/>
            <person name="Clum A."/>
            <person name="Drula E."/>
            <person name="Henrissat B."/>
            <person name="Kohler A."/>
            <person name="Grigoriev I.V."/>
            <person name="Martin F.M."/>
            <person name="Hacquard S."/>
        </authorList>
    </citation>
    <scope>NUCLEOTIDE SEQUENCE</scope>
    <source>
        <strain evidence="7">MPI-SDFR-AT-0117</strain>
    </source>
</reference>
<dbReference type="PANTHER" id="PTHR47663">
    <property type="entry name" value="XYLANOLYTIC TRANSCRIPTIONAL ACTIVATOR XLNR-RELATED"/>
    <property type="match status" value="1"/>
</dbReference>
<accession>A0A9P8V0A7</accession>
<dbReference type="PROSITE" id="PS00463">
    <property type="entry name" value="ZN2_CY6_FUNGAL_1"/>
    <property type="match status" value="1"/>
</dbReference>
<gene>
    <name evidence="7" type="ORF">F5X68DRAFT_145661</name>
</gene>
<dbReference type="Pfam" id="PF00172">
    <property type="entry name" value="Zn_clus"/>
    <property type="match status" value="1"/>
</dbReference>
<dbReference type="OrthoDB" id="416217at2759"/>
<evidence type="ECO:0000313" key="7">
    <source>
        <dbReference type="EMBL" id="KAH6661442.1"/>
    </source>
</evidence>
<evidence type="ECO:0000256" key="1">
    <source>
        <dbReference type="ARBA" id="ARBA00022833"/>
    </source>
</evidence>
<dbReference type="SMART" id="SM00066">
    <property type="entry name" value="GAL4"/>
    <property type="match status" value="1"/>
</dbReference>
<sequence length="61" mass="6796">MASHPAIGACDNCKRRKVKCDTTSPCANCRTSQISCQYRAVPRKRGRPSKAALRVSTWDEQ</sequence>
<evidence type="ECO:0000256" key="3">
    <source>
        <dbReference type="ARBA" id="ARBA00023125"/>
    </source>
</evidence>
<dbReference type="EMBL" id="JAGSXJ010000055">
    <property type="protein sequence ID" value="KAH6661442.1"/>
    <property type="molecule type" value="Genomic_DNA"/>
</dbReference>
<dbReference type="PANTHER" id="PTHR47663:SF1">
    <property type="entry name" value="XYLANOLYTIC TRANSCRIPTIONAL ACTIVATOR XLNR-RELATED"/>
    <property type="match status" value="1"/>
</dbReference>
<name>A0A9P8V0A7_9PEZI</name>
<evidence type="ECO:0000259" key="6">
    <source>
        <dbReference type="PROSITE" id="PS50048"/>
    </source>
</evidence>
<proteinExistence type="predicted"/>
<dbReference type="InterPro" id="IPR036864">
    <property type="entry name" value="Zn2-C6_fun-type_DNA-bd_sf"/>
</dbReference>
<keyword evidence="3" id="KW-0238">DNA-binding</keyword>
<dbReference type="GO" id="GO:0008270">
    <property type="term" value="F:zinc ion binding"/>
    <property type="evidence" value="ECO:0007669"/>
    <property type="project" value="InterPro"/>
</dbReference>
<keyword evidence="1" id="KW-0862">Zinc</keyword>
<keyword evidence="4" id="KW-0804">Transcription</keyword>
<evidence type="ECO:0000256" key="4">
    <source>
        <dbReference type="ARBA" id="ARBA00023163"/>
    </source>
</evidence>
<dbReference type="InterPro" id="IPR001138">
    <property type="entry name" value="Zn2Cys6_DnaBD"/>
</dbReference>